<dbReference type="Proteomes" id="UP000807469">
    <property type="component" value="Unassembled WGS sequence"/>
</dbReference>
<evidence type="ECO:0000313" key="1">
    <source>
        <dbReference type="EMBL" id="KAF9470620.1"/>
    </source>
</evidence>
<keyword evidence="2" id="KW-1185">Reference proteome</keyword>
<name>A0A9P6CQX5_9AGAR</name>
<dbReference type="EMBL" id="MU155905">
    <property type="protein sequence ID" value="KAF9470620.1"/>
    <property type="molecule type" value="Genomic_DNA"/>
</dbReference>
<reference evidence="1" key="1">
    <citation type="submission" date="2020-11" db="EMBL/GenBank/DDBJ databases">
        <authorList>
            <consortium name="DOE Joint Genome Institute"/>
            <person name="Ahrendt S."/>
            <person name="Riley R."/>
            <person name="Andreopoulos W."/>
            <person name="Labutti K."/>
            <person name="Pangilinan J."/>
            <person name="Ruiz-Duenas F.J."/>
            <person name="Barrasa J.M."/>
            <person name="Sanchez-Garcia M."/>
            <person name="Camarero S."/>
            <person name="Miyauchi S."/>
            <person name="Serrano A."/>
            <person name="Linde D."/>
            <person name="Babiker R."/>
            <person name="Drula E."/>
            <person name="Ayuso-Fernandez I."/>
            <person name="Pacheco R."/>
            <person name="Padilla G."/>
            <person name="Ferreira P."/>
            <person name="Barriuso J."/>
            <person name="Kellner H."/>
            <person name="Castanera R."/>
            <person name="Alfaro M."/>
            <person name="Ramirez L."/>
            <person name="Pisabarro A.G."/>
            <person name="Kuo A."/>
            <person name="Tritt A."/>
            <person name="Lipzen A."/>
            <person name="He G."/>
            <person name="Yan M."/>
            <person name="Ng V."/>
            <person name="Cullen D."/>
            <person name="Martin F."/>
            <person name="Rosso M.-N."/>
            <person name="Henrissat B."/>
            <person name="Hibbett D."/>
            <person name="Martinez A.T."/>
            <person name="Grigoriev I.V."/>
        </authorList>
    </citation>
    <scope>NUCLEOTIDE SEQUENCE</scope>
    <source>
        <strain evidence="1">CIRM-BRFM 674</strain>
    </source>
</reference>
<organism evidence="1 2">
    <name type="scientific">Pholiota conissans</name>
    <dbReference type="NCBI Taxonomy" id="109636"/>
    <lineage>
        <taxon>Eukaryota</taxon>
        <taxon>Fungi</taxon>
        <taxon>Dikarya</taxon>
        <taxon>Basidiomycota</taxon>
        <taxon>Agaricomycotina</taxon>
        <taxon>Agaricomycetes</taxon>
        <taxon>Agaricomycetidae</taxon>
        <taxon>Agaricales</taxon>
        <taxon>Agaricineae</taxon>
        <taxon>Strophariaceae</taxon>
        <taxon>Pholiota</taxon>
    </lineage>
</organism>
<dbReference type="AlphaFoldDB" id="A0A9P6CQX5"/>
<evidence type="ECO:0000313" key="2">
    <source>
        <dbReference type="Proteomes" id="UP000807469"/>
    </source>
</evidence>
<proteinExistence type="predicted"/>
<comment type="caution">
    <text evidence="1">The sequence shown here is derived from an EMBL/GenBank/DDBJ whole genome shotgun (WGS) entry which is preliminary data.</text>
</comment>
<accession>A0A9P6CQX5</accession>
<gene>
    <name evidence="1" type="ORF">BDN70DRAFT_668330</name>
</gene>
<sequence length="71" mass="7565">MRPSDGRGAFQLALLLHPTDSIAPPHPSLLARSPVAVYSASCVIPGHSVCADINYTLNRASAPHHVVINWP</sequence>
<protein>
    <submittedName>
        <fullName evidence="1">Uncharacterized protein</fullName>
    </submittedName>
</protein>